<keyword evidence="2" id="KW-1185">Reference proteome</keyword>
<dbReference type="Gene3D" id="3.10.310.10">
    <property type="entry name" value="Diaminopimelate Epimerase, Chain A, domain 1"/>
    <property type="match status" value="2"/>
</dbReference>
<dbReference type="Pfam" id="PF02567">
    <property type="entry name" value="PhzC-PhzF"/>
    <property type="match status" value="1"/>
</dbReference>
<keyword evidence="1" id="KW-0413">Isomerase</keyword>
<dbReference type="PIRSF" id="PIRSF016184">
    <property type="entry name" value="PhzC_PhzF"/>
    <property type="match status" value="1"/>
</dbReference>
<dbReference type="GO" id="GO:0005737">
    <property type="term" value="C:cytoplasm"/>
    <property type="evidence" value="ECO:0007669"/>
    <property type="project" value="TreeGrafter"/>
</dbReference>
<dbReference type="EMBL" id="VLLP01000001">
    <property type="protein sequence ID" value="TWJ31481.1"/>
    <property type="molecule type" value="Genomic_DNA"/>
</dbReference>
<dbReference type="NCBIfam" id="TIGR00654">
    <property type="entry name" value="PhzF_family"/>
    <property type="match status" value="1"/>
</dbReference>
<gene>
    <name evidence="1" type="ORF">JD81_05038</name>
</gene>
<dbReference type="SUPFAM" id="SSF54506">
    <property type="entry name" value="Diaminopimelate epimerase-like"/>
    <property type="match status" value="1"/>
</dbReference>
<dbReference type="PANTHER" id="PTHR13774">
    <property type="entry name" value="PHENAZINE BIOSYNTHESIS PROTEIN"/>
    <property type="match status" value="1"/>
</dbReference>
<dbReference type="PANTHER" id="PTHR13774:SF32">
    <property type="entry name" value="ANTISENSE-ENHANCING SEQUENCE 1"/>
    <property type="match status" value="1"/>
</dbReference>
<evidence type="ECO:0000313" key="1">
    <source>
        <dbReference type="EMBL" id="TWJ31481.1"/>
    </source>
</evidence>
<comment type="caution">
    <text evidence="1">The sequence shown here is derived from an EMBL/GenBank/DDBJ whole genome shotgun (WGS) entry which is preliminary data.</text>
</comment>
<accession>A0A562WMY3</accession>
<dbReference type="Proteomes" id="UP000319728">
    <property type="component" value="Unassembled WGS sequence"/>
</dbReference>
<organism evidence="1 2">
    <name type="scientific">Micromonospora sagamiensis</name>
    <dbReference type="NCBI Taxonomy" id="47875"/>
    <lineage>
        <taxon>Bacteria</taxon>
        <taxon>Bacillati</taxon>
        <taxon>Actinomycetota</taxon>
        <taxon>Actinomycetes</taxon>
        <taxon>Micromonosporales</taxon>
        <taxon>Micromonosporaceae</taxon>
        <taxon>Micromonospora</taxon>
    </lineage>
</organism>
<evidence type="ECO:0000313" key="2">
    <source>
        <dbReference type="Proteomes" id="UP000319728"/>
    </source>
</evidence>
<name>A0A562WMY3_9ACTN</name>
<dbReference type="AlphaFoldDB" id="A0A562WMY3"/>
<protein>
    <submittedName>
        <fullName evidence="1">Trans-2,3-dihydro-3-hydroxyanthranilate isomerase</fullName>
    </submittedName>
</protein>
<dbReference type="InterPro" id="IPR003719">
    <property type="entry name" value="Phenazine_PhzF-like"/>
</dbReference>
<dbReference type="GO" id="GO:0016853">
    <property type="term" value="F:isomerase activity"/>
    <property type="evidence" value="ECO:0007669"/>
    <property type="project" value="UniProtKB-KW"/>
</dbReference>
<sequence>MRLVFINMSTLAYEIVDVFTDRPFAGNPLAVVFGADGLATEQMQTLAREFNLSETVFVLPATQAGATYRARIFTPAAELPFAGHPSVGAAVTACRRGWFDIGAVTQECGAGVLPVEVTGTAATLTGGMPTLGPELDVEPLLEVAGLRASDHAGPAPRVAGCGLEFPYLPVRPDALARARVDARAAERYGVEHVSVFSWDAGTQTARSRVFVPGMGVPEDPATGSAALGLGVWLVASGLLPGEGRSSYTVEQGFELNRPSVLACTVTAAGGTVLGATVSGQVMPVARGEINIPPFLG</sequence>
<reference evidence="1 2" key="1">
    <citation type="submission" date="2019-07" db="EMBL/GenBank/DDBJ databases">
        <title>R&amp;d 2014.</title>
        <authorList>
            <person name="Klenk H.-P."/>
        </authorList>
    </citation>
    <scope>NUCLEOTIDE SEQUENCE [LARGE SCALE GENOMIC DNA]</scope>
    <source>
        <strain evidence="1 2">DSM 43912</strain>
    </source>
</reference>
<proteinExistence type="predicted"/>